<dbReference type="PROSITE" id="PS51747">
    <property type="entry name" value="CYT_DCMP_DEAMINASES_2"/>
    <property type="match status" value="1"/>
</dbReference>
<dbReference type="Gene3D" id="3.40.140.10">
    <property type="entry name" value="Cytidine Deaminase, domain 2"/>
    <property type="match status" value="1"/>
</dbReference>
<dbReference type="PROSITE" id="PS00903">
    <property type="entry name" value="CYT_DCMP_DEAMINASES_1"/>
    <property type="match status" value="1"/>
</dbReference>
<dbReference type="Pfam" id="PF00383">
    <property type="entry name" value="dCMP_cyt_deam_1"/>
    <property type="match status" value="1"/>
</dbReference>
<dbReference type="RefSeq" id="WP_128087391.1">
    <property type="nucleotide sequence ID" value="NZ_CBDEQU010000082.1"/>
</dbReference>
<gene>
    <name evidence="8" type="primary">tadA</name>
    <name evidence="9" type="ORF">RA11412_0757</name>
</gene>
<feature type="binding site" evidence="8">
    <location>
        <position position="105"/>
    </location>
    <ligand>
        <name>Zn(2+)</name>
        <dbReference type="ChEBI" id="CHEBI:29105"/>
        <note>catalytic</note>
    </ligand>
</feature>
<dbReference type="InterPro" id="IPR002125">
    <property type="entry name" value="CMP_dCMP_dom"/>
</dbReference>
<dbReference type="EMBL" id="AP017895">
    <property type="protein sequence ID" value="BAV87056.1"/>
    <property type="molecule type" value="Genomic_DNA"/>
</dbReference>
<keyword evidence="10" id="KW-1185">Reference proteome</keyword>
<evidence type="ECO:0000256" key="4">
    <source>
        <dbReference type="ARBA" id="ARBA00022723"/>
    </source>
</evidence>
<evidence type="ECO:0000256" key="6">
    <source>
        <dbReference type="ARBA" id="ARBA00022833"/>
    </source>
</evidence>
<sequence length="172" mass="18472">MDDEEYAVDAGDSAVLSDAPALPEHQRWMHLALDEARAAAGEGEVPIGAVVIDPAGRVIGSGHNMRERHHDPSAHAEVLAIRAAAQQLGTWRLQGCTLVVTVEPCLMCAGAVLMARIPTVVFGAWETKTGAVGSRYDVLRDARCAPPVRVYAGVLRQDCARVMSGFFARKRD</sequence>
<evidence type="ECO:0000313" key="9">
    <source>
        <dbReference type="EMBL" id="BAV87056.1"/>
    </source>
</evidence>
<dbReference type="GO" id="GO:0052717">
    <property type="term" value="F:tRNA-specific adenosine-34 deaminase activity"/>
    <property type="evidence" value="ECO:0007669"/>
    <property type="project" value="UniProtKB-UniRule"/>
</dbReference>
<comment type="cofactor">
    <cofactor evidence="8">
        <name>Zn(2+)</name>
        <dbReference type="ChEBI" id="CHEBI:29105"/>
    </cofactor>
    <text evidence="8">Binds 1 zinc ion per subunit.</text>
</comment>
<dbReference type="AlphaFoldDB" id="A0A2Z5QXJ9"/>
<comment type="function">
    <text evidence="8">Catalyzes the deamination of adenosine to inosine at the wobble position 34 of tRNA(Arg2).</text>
</comment>
<dbReference type="InterPro" id="IPR016193">
    <property type="entry name" value="Cytidine_deaminase-like"/>
</dbReference>
<name>A0A2Z5QXJ9_9MICC</name>
<keyword evidence="6 8" id="KW-0862">Zinc</keyword>
<dbReference type="Proteomes" id="UP000250241">
    <property type="component" value="Chromosome"/>
</dbReference>
<accession>A0A2Z5QXJ9</accession>
<evidence type="ECO:0000256" key="1">
    <source>
        <dbReference type="ARBA" id="ARBA00010669"/>
    </source>
</evidence>
<dbReference type="PANTHER" id="PTHR11079">
    <property type="entry name" value="CYTOSINE DEAMINASE FAMILY MEMBER"/>
    <property type="match status" value="1"/>
</dbReference>
<evidence type="ECO:0000256" key="2">
    <source>
        <dbReference type="ARBA" id="ARBA00011738"/>
    </source>
</evidence>
<feature type="active site" description="Proton donor" evidence="8">
    <location>
        <position position="77"/>
    </location>
</feature>
<comment type="subunit">
    <text evidence="2 8">Homodimer.</text>
</comment>
<proteinExistence type="inferred from homology"/>
<reference evidence="9 10" key="1">
    <citation type="submission" date="2016-10" db="EMBL/GenBank/DDBJ databases">
        <title>Genome sequence of Rothia aeria strain JCM11412.</title>
        <authorList>
            <person name="Nambu T."/>
        </authorList>
    </citation>
    <scope>NUCLEOTIDE SEQUENCE [LARGE SCALE GENOMIC DNA]</scope>
    <source>
        <strain evidence="9 10">JCM 11412</strain>
    </source>
</reference>
<protein>
    <recommendedName>
        <fullName evidence="8">tRNA-specific adenosine deaminase</fullName>
        <ecNumber evidence="8">3.5.4.33</ecNumber>
    </recommendedName>
</protein>
<evidence type="ECO:0000256" key="3">
    <source>
        <dbReference type="ARBA" id="ARBA00022694"/>
    </source>
</evidence>
<feature type="binding site" evidence="8">
    <location>
        <position position="75"/>
    </location>
    <ligand>
        <name>Zn(2+)</name>
        <dbReference type="ChEBI" id="CHEBI:29105"/>
        <note>catalytic</note>
    </ligand>
</feature>
<dbReference type="SUPFAM" id="SSF53927">
    <property type="entry name" value="Cytidine deaminase-like"/>
    <property type="match status" value="1"/>
</dbReference>
<organism evidence="9 10">
    <name type="scientific">Rothia aeria</name>
    <dbReference type="NCBI Taxonomy" id="172042"/>
    <lineage>
        <taxon>Bacteria</taxon>
        <taxon>Bacillati</taxon>
        <taxon>Actinomycetota</taxon>
        <taxon>Actinomycetes</taxon>
        <taxon>Micrococcales</taxon>
        <taxon>Micrococcaceae</taxon>
        <taxon>Rothia</taxon>
    </lineage>
</organism>
<comment type="similarity">
    <text evidence="1">Belongs to the cytidine and deoxycytidylate deaminase family. ADAT2 subfamily.</text>
</comment>
<keyword evidence="4 8" id="KW-0479">Metal-binding</keyword>
<dbReference type="EC" id="3.5.4.33" evidence="8"/>
<dbReference type="GeneID" id="93861619"/>
<dbReference type="GO" id="GO:0008270">
    <property type="term" value="F:zinc ion binding"/>
    <property type="evidence" value="ECO:0007669"/>
    <property type="project" value="UniProtKB-UniRule"/>
</dbReference>
<dbReference type="GO" id="GO:0002100">
    <property type="term" value="P:tRNA wobble adenosine to inosine editing"/>
    <property type="evidence" value="ECO:0007669"/>
    <property type="project" value="UniProtKB-UniRule"/>
</dbReference>
<evidence type="ECO:0000256" key="8">
    <source>
        <dbReference type="HAMAP-Rule" id="MF_00972"/>
    </source>
</evidence>
<dbReference type="HAMAP" id="MF_00972">
    <property type="entry name" value="tRNA_aden_deaminase"/>
    <property type="match status" value="1"/>
</dbReference>
<keyword evidence="3 8" id="KW-0819">tRNA processing</keyword>
<dbReference type="FunFam" id="3.40.140.10:FF:000005">
    <property type="entry name" value="tRNA-specific adenosine deaminase"/>
    <property type="match status" value="1"/>
</dbReference>
<dbReference type="KEGG" id="raj:RA11412_0757"/>
<evidence type="ECO:0000256" key="5">
    <source>
        <dbReference type="ARBA" id="ARBA00022801"/>
    </source>
</evidence>
<feature type="binding site" evidence="8">
    <location>
        <position position="108"/>
    </location>
    <ligand>
        <name>Zn(2+)</name>
        <dbReference type="ChEBI" id="CHEBI:29105"/>
        <note>catalytic</note>
    </ligand>
</feature>
<dbReference type="InterPro" id="IPR016192">
    <property type="entry name" value="APOBEC/CMP_deaminase_Zn-bd"/>
</dbReference>
<dbReference type="CDD" id="cd01285">
    <property type="entry name" value="nucleoside_deaminase"/>
    <property type="match status" value="1"/>
</dbReference>
<keyword evidence="5 8" id="KW-0378">Hydrolase</keyword>
<evidence type="ECO:0000313" key="10">
    <source>
        <dbReference type="Proteomes" id="UP000250241"/>
    </source>
</evidence>
<evidence type="ECO:0000256" key="7">
    <source>
        <dbReference type="ARBA" id="ARBA00048045"/>
    </source>
</evidence>
<dbReference type="InterPro" id="IPR028883">
    <property type="entry name" value="tRNA_aden_deaminase"/>
</dbReference>
<dbReference type="PANTHER" id="PTHR11079:SF202">
    <property type="entry name" value="TRNA-SPECIFIC ADENOSINE DEAMINASE"/>
    <property type="match status" value="1"/>
</dbReference>
<comment type="catalytic activity">
    <reaction evidence="7 8">
        <text>adenosine(34) in tRNA + H2O + H(+) = inosine(34) in tRNA + NH4(+)</text>
        <dbReference type="Rhea" id="RHEA:43168"/>
        <dbReference type="Rhea" id="RHEA-COMP:10373"/>
        <dbReference type="Rhea" id="RHEA-COMP:10374"/>
        <dbReference type="ChEBI" id="CHEBI:15377"/>
        <dbReference type="ChEBI" id="CHEBI:15378"/>
        <dbReference type="ChEBI" id="CHEBI:28938"/>
        <dbReference type="ChEBI" id="CHEBI:74411"/>
        <dbReference type="ChEBI" id="CHEBI:82852"/>
        <dbReference type="EC" id="3.5.4.33"/>
    </reaction>
</comment>
<dbReference type="NCBIfam" id="NF008113">
    <property type="entry name" value="PRK10860.1"/>
    <property type="match status" value="1"/>
</dbReference>